<feature type="region of interest" description="Disordered" evidence="1">
    <location>
        <begin position="133"/>
        <end position="159"/>
    </location>
</feature>
<gene>
    <name evidence="2" type="ORF">OJF2_79140</name>
</gene>
<dbReference type="Proteomes" id="UP000324233">
    <property type="component" value="Plasmid pOJF2_1"/>
</dbReference>
<evidence type="ECO:0008006" key="4">
    <source>
        <dbReference type="Google" id="ProtNLM"/>
    </source>
</evidence>
<organism evidence="2 3">
    <name type="scientific">Aquisphaera giovannonii</name>
    <dbReference type="NCBI Taxonomy" id="406548"/>
    <lineage>
        <taxon>Bacteria</taxon>
        <taxon>Pseudomonadati</taxon>
        <taxon>Planctomycetota</taxon>
        <taxon>Planctomycetia</taxon>
        <taxon>Isosphaerales</taxon>
        <taxon>Isosphaeraceae</taxon>
        <taxon>Aquisphaera</taxon>
    </lineage>
</organism>
<evidence type="ECO:0000256" key="1">
    <source>
        <dbReference type="SAM" id="MobiDB-lite"/>
    </source>
</evidence>
<dbReference type="KEGG" id="agv:OJF2_79140"/>
<name>A0A5B9WGA8_9BACT</name>
<sequence>MSEIDEIRRQMAQIRHDLHQDVSSVVSGVTDVVSDVTEVMDWQSSLRRHPYAVVATALVAGYLIVPRRKRPAEAALERVQPLAASVLGPPAPARPAKKFRPFSWAFGMIAPLASQALQAYAMSWIEAKLKEQIHPMPEDGQQPGPRPGQYPYPAPGRFR</sequence>
<keyword evidence="3" id="KW-1185">Reference proteome</keyword>
<dbReference type="EMBL" id="CP042998">
    <property type="protein sequence ID" value="QEH39299.1"/>
    <property type="molecule type" value="Genomic_DNA"/>
</dbReference>
<dbReference type="OrthoDB" id="213584at2"/>
<feature type="compositionally biased region" description="Pro residues" evidence="1">
    <location>
        <begin position="144"/>
        <end position="159"/>
    </location>
</feature>
<accession>A0A5B9WGA8</accession>
<protein>
    <recommendedName>
        <fullName evidence="4">DUF3618 domain-containing protein</fullName>
    </recommendedName>
</protein>
<dbReference type="RefSeq" id="WP_148599185.1">
    <property type="nucleotide sequence ID" value="NZ_CP042998.1"/>
</dbReference>
<dbReference type="AlphaFoldDB" id="A0A5B9WGA8"/>
<geneLocation type="plasmid" evidence="3">
    <name>pojf2_1</name>
</geneLocation>
<reference evidence="2 3" key="1">
    <citation type="submission" date="2019-08" db="EMBL/GenBank/DDBJ databases">
        <title>Deep-cultivation of Planctomycetes and their phenomic and genomic characterization uncovers novel biology.</title>
        <authorList>
            <person name="Wiegand S."/>
            <person name="Jogler M."/>
            <person name="Boedeker C."/>
            <person name="Pinto D."/>
            <person name="Vollmers J."/>
            <person name="Rivas-Marin E."/>
            <person name="Kohn T."/>
            <person name="Peeters S.H."/>
            <person name="Heuer A."/>
            <person name="Rast P."/>
            <person name="Oberbeckmann S."/>
            <person name="Bunk B."/>
            <person name="Jeske O."/>
            <person name="Meyerdierks A."/>
            <person name="Storesund J.E."/>
            <person name="Kallscheuer N."/>
            <person name="Luecker S."/>
            <person name="Lage O.M."/>
            <person name="Pohl T."/>
            <person name="Merkel B.J."/>
            <person name="Hornburger P."/>
            <person name="Mueller R.-W."/>
            <person name="Bruemmer F."/>
            <person name="Labrenz M."/>
            <person name="Spormann A.M."/>
            <person name="Op den Camp H."/>
            <person name="Overmann J."/>
            <person name="Amann R."/>
            <person name="Jetten M.S.M."/>
            <person name="Mascher T."/>
            <person name="Medema M.H."/>
            <person name="Devos D.P."/>
            <person name="Kaster A.-K."/>
            <person name="Ovreas L."/>
            <person name="Rohde M."/>
            <person name="Galperin M.Y."/>
            <person name="Jogler C."/>
        </authorList>
    </citation>
    <scope>NUCLEOTIDE SEQUENCE [LARGE SCALE GENOMIC DNA]</scope>
    <source>
        <strain evidence="2 3">OJF2</strain>
        <plasmid evidence="3">pojf2_1</plasmid>
    </source>
</reference>
<keyword evidence="2" id="KW-0614">Plasmid</keyword>
<evidence type="ECO:0000313" key="3">
    <source>
        <dbReference type="Proteomes" id="UP000324233"/>
    </source>
</evidence>
<proteinExistence type="predicted"/>
<evidence type="ECO:0000313" key="2">
    <source>
        <dbReference type="EMBL" id="QEH39299.1"/>
    </source>
</evidence>